<dbReference type="PROSITE" id="PS00108">
    <property type="entry name" value="PROTEIN_KINASE_ST"/>
    <property type="match status" value="1"/>
</dbReference>
<dbReference type="InterPro" id="IPR000719">
    <property type="entry name" value="Prot_kinase_dom"/>
</dbReference>
<dbReference type="SMR" id="A2DGB8"/>
<accession>A2DGB8</accession>
<dbReference type="Proteomes" id="UP000001542">
    <property type="component" value="Unassembled WGS sequence"/>
</dbReference>
<dbReference type="VEuPathDB" id="TrichDB:TVAG_238860"/>
<keyword evidence="2 8" id="KW-0723">Serine/threonine-protein kinase</keyword>
<keyword evidence="6 7" id="KW-0067">ATP-binding</keyword>
<dbReference type="PROSITE" id="PS50011">
    <property type="entry name" value="PROTEIN_KINASE_DOM"/>
    <property type="match status" value="1"/>
</dbReference>
<organism evidence="10 11">
    <name type="scientific">Trichomonas vaginalis (strain ATCC PRA-98 / G3)</name>
    <dbReference type="NCBI Taxonomy" id="412133"/>
    <lineage>
        <taxon>Eukaryota</taxon>
        <taxon>Metamonada</taxon>
        <taxon>Parabasalia</taxon>
        <taxon>Trichomonadida</taxon>
        <taxon>Trichomonadidae</taxon>
        <taxon>Trichomonas</taxon>
    </lineage>
</organism>
<reference evidence="10" key="1">
    <citation type="submission" date="2006-10" db="EMBL/GenBank/DDBJ databases">
        <authorList>
            <person name="Amadeo P."/>
            <person name="Zhao Q."/>
            <person name="Wortman J."/>
            <person name="Fraser-Liggett C."/>
            <person name="Carlton J."/>
        </authorList>
    </citation>
    <scope>NUCLEOTIDE SEQUENCE</scope>
    <source>
        <strain evidence="10">G3</strain>
    </source>
</reference>
<dbReference type="RefSeq" id="XP_001581500.1">
    <property type="nucleotide sequence ID" value="XM_001581450.1"/>
</dbReference>
<protein>
    <submittedName>
        <fullName evidence="10">CMGC family protein kinase</fullName>
    </submittedName>
</protein>
<keyword evidence="5 10" id="KW-0418">Kinase</keyword>
<feature type="binding site" evidence="7">
    <location>
        <position position="158"/>
    </location>
    <ligand>
        <name>ATP</name>
        <dbReference type="ChEBI" id="CHEBI:30616"/>
    </ligand>
</feature>
<dbReference type="OrthoDB" id="9332038at2759"/>
<evidence type="ECO:0000256" key="8">
    <source>
        <dbReference type="RuleBase" id="RU000304"/>
    </source>
</evidence>
<evidence type="ECO:0000313" key="10">
    <source>
        <dbReference type="EMBL" id="EAY20514.1"/>
    </source>
</evidence>
<comment type="similarity">
    <text evidence="1">Belongs to the protein kinase superfamily. CMGC Ser/Thr protein kinase family. MNB/DYRK subfamily.</text>
</comment>
<dbReference type="EMBL" id="DS113197">
    <property type="protein sequence ID" value="EAY20514.1"/>
    <property type="molecule type" value="Genomic_DNA"/>
</dbReference>
<dbReference type="SUPFAM" id="SSF56112">
    <property type="entry name" value="Protein kinase-like (PK-like)"/>
    <property type="match status" value="1"/>
</dbReference>
<evidence type="ECO:0000256" key="7">
    <source>
        <dbReference type="PROSITE-ProRule" id="PRU10141"/>
    </source>
</evidence>
<evidence type="ECO:0000256" key="2">
    <source>
        <dbReference type="ARBA" id="ARBA00022527"/>
    </source>
</evidence>
<evidence type="ECO:0000259" key="9">
    <source>
        <dbReference type="PROSITE" id="PS50011"/>
    </source>
</evidence>
<dbReference type="InterPro" id="IPR050494">
    <property type="entry name" value="Ser_Thr_dual-spec_kinase"/>
</dbReference>
<dbReference type="InterPro" id="IPR017441">
    <property type="entry name" value="Protein_kinase_ATP_BS"/>
</dbReference>
<evidence type="ECO:0000256" key="4">
    <source>
        <dbReference type="ARBA" id="ARBA00022741"/>
    </source>
</evidence>
<dbReference type="KEGG" id="tva:5466050"/>
<reference evidence="10" key="2">
    <citation type="journal article" date="2007" name="Science">
        <title>Draft genome sequence of the sexually transmitted pathogen Trichomonas vaginalis.</title>
        <authorList>
            <person name="Carlton J.M."/>
            <person name="Hirt R.P."/>
            <person name="Silva J.C."/>
            <person name="Delcher A.L."/>
            <person name="Schatz M."/>
            <person name="Zhao Q."/>
            <person name="Wortman J.R."/>
            <person name="Bidwell S.L."/>
            <person name="Alsmark U.C.M."/>
            <person name="Besteiro S."/>
            <person name="Sicheritz-Ponten T."/>
            <person name="Noel C.J."/>
            <person name="Dacks J.B."/>
            <person name="Foster P.G."/>
            <person name="Simillion C."/>
            <person name="Van de Peer Y."/>
            <person name="Miranda-Saavedra D."/>
            <person name="Barton G.J."/>
            <person name="Westrop G.D."/>
            <person name="Mueller S."/>
            <person name="Dessi D."/>
            <person name="Fiori P.L."/>
            <person name="Ren Q."/>
            <person name="Paulsen I."/>
            <person name="Zhang H."/>
            <person name="Bastida-Corcuera F.D."/>
            <person name="Simoes-Barbosa A."/>
            <person name="Brown M.T."/>
            <person name="Hayes R.D."/>
            <person name="Mukherjee M."/>
            <person name="Okumura C.Y."/>
            <person name="Schneider R."/>
            <person name="Smith A.J."/>
            <person name="Vanacova S."/>
            <person name="Villalvazo M."/>
            <person name="Haas B.J."/>
            <person name="Pertea M."/>
            <person name="Feldblyum T.V."/>
            <person name="Utterback T.R."/>
            <person name="Shu C.L."/>
            <person name="Osoegawa K."/>
            <person name="de Jong P.J."/>
            <person name="Hrdy I."/>
            <person name="Horvathova L."/>
            <person name="Zubacova Z."/>
            <person name="Dolezal P."/>
            <person name="Malik S.B."/>
            <person name="Logsdon J.M. Jr."/>
            <person name="Henze K."/>
            <person name="Gupta A."/>
            <person name="Wang C.C."/>
            <person name="Dunne R.L."/>
            <person name="Upcroft J.A."/>
            <person name="Upcroft P."/>
            <person name="White O."/>
            <person name="Salzberg S.L."/>
            <person name="Tang P."/>
            <person name="Chiu C.-H."/>
            <person name="Lee Y.-S."/>
            <person name="Embley T.M."/>
            <person name="Coombs G.H."/>
            <person name="Mottram J.C."/>
            <person name="Tachezy J."/>
            <person name="Fraser-Liggett C.M."/>
            <person name="Johnson P.J."/>
        </authorList>
    </citation>
    <scope>NUCLEOTIDE SEQUENCE [LARGE SCALE GENOMIC DNA]</scope>
    <source>
        <strain evidence="10">G3</strain>
    </source>
</reference>
<keyword evidence="11" id="KW-1185">Reference proteome</keyword>
<dbReference type="Gene3D" id="1.10.510.10">
    <property type="entry name" value="Transferase(Phosphotransferase) domain 1"/>
    <property type="match status" value="1"/>
</dbReference>
<feature type="domain" description="Protein kinase" evidence="9">
    <location>
        <begin position="129"/>
        <end position="418"/>
    </location>
</feature>
<dbReference type="InParanoid" id="A2DGB8"/>
<dbReference type="PANTHER" id="PTHR24058">
    <property type="entry name" value="DUAL SPECIFICITY PROTEIN KINASE"/>
    <property type="match status" value="1"/>
</dbReference>
<dbReference type="PANTHER" id="PTHR24058:SF22">
    <property type="entry name" value="DUAL SPECIFICITY TYROSINE-PHOSPHORYLATION-REGULATED KINASE 4"/>
    <property type="match status" value="1"/>
</dbReference>
<gene>
    <name evidence="10" type="ORF">TVAG_238860</name>
</gene>
<dbReference type="InterPro" id="IPR011009">
    <property type="entry name" value="Kinase-like_dom_sf"/>
</dbReference>
<evidence type="ECO:0000256" key="5">
    <source>
        <dbReference type="ARBA" id="ARBA00022777"/>
    </source>
</evidence>
<dbReference type="eggNOG" id="KOG0667">
    <property type="taxonomic scope" value="Eukaryota"/>
</dbReference>
<dbReference type="STRING" id="5722.A2DGB8"/>
<evidence type="ECO:0000256" key="1">
    <source>
        <dbReference type="ARBA" id="ARBA00008867"/>
    </source>
</evidence>
<dbReference type="GO" id="GO:0005856">
    <property type="term" value="C:cytoskeleton"/>
    <property type="evidence" value="ECO:0000318"/>
    <property type="project" value="GO_Central"/>
</dbReference>
<dbReference type="GO" id="GO:0005737">
    <property type="term" value="C:cytoplasm"/>
    <property type="evidence" value="ECO:0000318"/>
    <property type="project" value="GO_Central"/>
</dbReference>
<dbReference type="VEuPathDB" id="TrichDB:TVAGG3_0966950"/>
<keyword evidence="3" id="KW-0808">Transferase</keyword>
<dbReference type="AlphaFoldDB" id="A2DGB8"/>
<evidence type="ECO:0000256" key="3">
    <source>
        <dbReference type="ARBA" id="ARBA00022679"/>
    </source>
</evidence>
<dbReference type="GO" id="GO:0005524">
    <property type="term" value="F:ATP binding"/>
    <property type="evidence" value="ECO:0007669"/>
    <property type="project" value="UniProtKB-UniRule"/>
</dbReference>
<dbReference type="CDD" id="cd14210">
    <property type="entry name" value="PKc_DYRK"/>
    <property type="match status" value="1"/>
</dbReference>
<keyword evidence="4 7" id="KW-0547">Nucleotide-binding</keyword>
<dbReference type="PROSITE" id="PS00107">
    <property type="entry name" value="PROTEIN_KINASE_ATP"/>
    <property type="match status" value="1"/>
</dbReference>
<sequence>MKVIHPTPKHNLLIKVPNGKRNSERNLASIKLSPKLEPKVPESARFRYVKTPLDIGNNNSLKKTFEGPCSNHEVLASYRHFITDREEYEIVNYSIIYYIRKSPITCKKSDCTSNNLLRFEKDDHIAYRFQMISILGEGSSGFVIKCHDHKLNEDVAIKALRDTRKTHDHVLLEKAYLTTLQQNGGPDKFHIIRYKDSFIFRGYFCIVMELASINIYSLICSQPFKRLQASTYQMVARQTAEALDFMHKNNVIHSDIKPENILFTNVRRTSIKLIDFGCSCTEGNTLYTYIQSRFYRAPEVVLENEYDSKIDIWSYGCLLCEMFTGKPLFEAFDEEELMCLMISMLGIPPKSILKTAKRAKYYFDENFELLDTMEINETSLKEKTNISDPYLLQLISGCLRWDPKERFSAEDIIKHNYFKQSNNSSQSSTYMRT</sequence>
<dbReference type="InterPro" id="IPR008271">
    <property type="entry name" value="Ser/Thr_kinase_AS"/>
</dbReference>
<dbReference type="SMART" id="SM00220">
    <property type="entry name" value="S_TKc"/>
    <property type="match status" value="1"/>
</dbReference>
<evidence type="ECO:0000313" key="11">
    <source>
        <dbReference type="Proteomes" id="UP000001542"/>
    </source>
</evidence>
<dbReference type="Gene3D" id="3.30.200.20">
    <property type="entry name" value="Phosphorylase Kinase, domain 1"/>
    <property type="match status" value="1"/>
</dbReference>
<dbReference type="Pfam" id="PF00069">
    <property type="entry name" value="Pkinase"/>
    <property type="match status" value="1"/>
</dbReference>
<dbReference type="GO" id="GO:0004674">
    <property type="term" value="F:protein serine/threonine kinase activity"/>
    <property type="evidence" value="ECO:0000318"/>
    <property type="project" value="GO_Central"/>
</dbReference>
<evidence type="ECO:0000256" key="6">
    <source>
        <dbReference type="ARBA" id="ARBA00022840"/>
    </source>
</evidence>
<proteinExistence type="inferred from homology"/>
<name>A2DGB8_TRIV3</name>